<comment type="caution">
    <text evidence="1">The sequence shown here is derived from an EMBL/GenBank/DDBJ whole genome shotgun (WGS) entry which is preliminary data.</text>
</comment>
<feature type="non-terminal residue" evidence="1">
    <location>
        <position position="50"/>
    </location>
</feature>
<gene>
    <name evidence="1" type="ORF">LCGC14_1812180</name>
</gene>
<dbReference type="EMBL" id="LAZR01017621">
    <property type="protein sequence ID" value="KKL99660.1"/>
    <property type="molecule type" value="Genomic_DNA"/>
</dbReference>
<sequence length="50" mass="5591">MWYMSLQTISIMQTWGISRAGILADIGEGASGVRREFGGCSNVQWWARRG</sequence>
<protein>
    <submittedName>
        <fullName evidence="1">Uncharacterized protein</fullName>
    </submittedName>
</protein>
<proteinExistence type="predicted"/>
<dbReference type="AlphaFoldDB" id="A0A0F9J130"/>
<name>A0A0F9J130_9ZZZZ</name>
<organism evidence="1">
    <name type="scientific">marine sediment metagenome</name>
    <dbReference type="NCBI Taxonomy" id="412755"/>
    <lineage>
        <taxon>unclassified sequences</taxon>
        <taxon>metagenomes</taxon>
        <taxon>ecological metagenomes</taxon>
    </lineage>
</organism>
<evidence type="ECO:0000313" key="1">
    <source>
        <dbReference type="EMBL" id="KKL99660.1"/>
    </source>
</evidence>
<reference evidence="1" key="1">
    <citation type="journal article" date="2015" name="Nature">
        <title>Complex archaea that bridge the gap between prokaryotes and eukaryotes.</title>
        <authorList>
            <person name="Spang A."/>
            <person name="Saw J.H."/>
            <person name="Jorgensen S.L."/>
            <person name="Zaremba-Niedzwiedzka K."/>
            <person name="Martijn J."/>
            <person name="Lind A.E."/>
            <person name="van Eijk R."/>
            <person name="Schleper C."/>
            <person name="Guy L."/>
            <person name="Ettema T.J."/>
        </authorList>
    </citation>
    <scope>NUCLEOTIDE SEQUENCE</scope>
</reference>
<accession>A0A0F9J130</accession>